<dbReference type="AlphaFoldDB" id="A0A1H3H532"/>
<dbReference type="EMBL" id="FNPB01000006">
    <property type="protein sequence ID" value="SDY10315.1"/>
    <property type="molecule type" value="Genomic_DNA"/>
</dbReference>
<reference evidence="3" key="1">
    <citation type="submission" date="2016-10" db="EMBL/GenBank/DDBJ databases">
        <authorList>
            <person name="Varghese N."/>
            <person name="Submissions S."/>
        </authorList>
    </citation>
    <scope>NUCLEOTIDE SEQUENCE [LARGE SCALE GENOMIC DNA]</scope>
    <source>
        <strain evidence="3">CGMCC 1.10118</strain>
    </source>
</reference>
<keyword evidence="3" id="KW-1185">Reference proteome</keyword>
<sequence length="357" mass="38137">MSDPAGSRDGPSGLSRRSVLYAAAATGAAAASGSGVAALLTDTEQVKTRLSAGTLDLDVAVLRPPSWTDGTYTGKLVLHEEQTATFELSVDTNPAFVWLMSPCPTCDDVESKIEVELELTRPGSGTTTLFTGTLDAFREAYGRGGLLSTQALAGSTETWTVTFTWLLLEPLAGDRPGRGRGTGRKAAAPDIGFEFEFRAIQERHLGDPEQFDLGLPACPDCEPECGTSISFVAFCGDGSFEETGLSFETIECGGNYPTLTVTEIPSGVDTVVLKYASYMDVFRYDGEETPFRVTTGGGDSDLGLIATHERESGNEHTADGQPSRYPNDPCSGDNWVKYEFDDDGTVVVEPVEEEDDE</sequence>
<dbReference type="Proteomes" id="UP000199170">
    <property type="component" value="Unassembled WGS sequence"/>
</dbReference>
<evidence type="ECO:0000313" key="2">
    <source>
        <dbReference type="EMBL" id="SDY10315.1"/>
    </source>
</evidence>
<dbReference type="PROSITE" id="PS51318">
    <property type="entry name" value="TAT"/>
    <property type="match status" value="1"/>
</dbReference>
<feature type="region of interest" description="Disordered" evidence="1">
    <location>
        <begin position="310"/>
        <end position="336"/>
    </location>
</feature>
<organism evidence="2 3">
    <name type="scientific">Halobellus clavatus</name>
    <dbReference type="NCBI Taxonomy" id="660517"/>
    <lineage>
        <taxon>Archaea</taxon>
        <taxon>Methanobacteriati</taxon>
        <taxon>Methanobacteriota</taxon>
        <taxon>Stenosarchaea group</taxon>
        <taxon>Halobacteria</taxon>
        <taxon>Halobacteriales</taxon>
        <taxon>Haloferacaceae</taxon>
        <taxon>Halobellus</taxon>
    </lineage>
</organism>
<evidence type="ECO:0000313" key="3">
    <source>
        <dbReference type="Proteomes" id="UP000199170"/>
    </source>
</evidence>
<dbReference type="RefSeq" id="WP_089767261.1">
    <property type="nucleotide sequence ID" value="NZ_FNPB01000006.1"/>
</dbReference>
<evidence type="ECO:0000256" key="1">
    <source>
        <dbReference type="SAM" id="MobiDB-lite"/>
    </source>
</evidence>
<evidence type="ECO:0008006" key="4">
    <source>
        <dbReference type="Google" id="ProtNLM"/>
    </source>
</evidence>
<dbReference type="STRING" id="660517.SAMN04487946_106158"/>
<name>A0A1H3H532_9EURY</name>
<accession>A0A1H3H532</accession>
<protein>
    <recommendedName>
        <fullName evidence="4">SipW-cognate class signal peptide</fullName>
    </recommendedName>
</protein>
<dbReference type="OrthoDB" id="237142at2157"/>
<proteinExistence type="predicted"/>
<gene>
    <name evidence="2" type="ORF">SAMN04487946_106158</name>
</gene>
<dbReference type="InterPro" id="IPR006311">
    <property type="entry name" value="TAT_signal"/>
</dbReference>